<dbReference type="GO" id="GO:0030313">
    <property type="term" value="C:cell envelope"/>
    <property type="evidence" value="ECO:0007669"/>
    <property type="project" value="UniProtKB-SubCell"/>
</dbReference>
<organism evidence="6 7">
    <name type="scientific">Nocardioides mangrovicus</name>
    <dbReference type="NCBI Taxonomy" id="2478913"/>
    <lineage>
        <taxon>Bacteria</taxon>
        <taxon>Bacillati</taxon>
        <taxon>Actinomycetota</taxon>
        <taxon>Actinomycetes</taxon>
        <taxon>Propionibacteriales</taxon>
        <taxon>Nocardioidaceae</taxon>
        <taxon>Nocardioides</taxon>
    </lineage>
</organism>
<dbReference type="InterPro" id="IPR050894">
    <property type="entry name" value="EfeM/EfeO_iron_uptake"/>
</dbReference>
<protein>
    <submittedName>
        <fullName evidence="6">EfeM/EfeO family lipoprotein</fullName>
    </submittedName>
</protein>
<evidence type="ECO:0000256" key="1">
    <source>
        <dbReference type="ARBA" id="ARBA00004196"/>
    </source>
</evidence>
<dbReference type="Proteomes" id="UP000281708">
    <property type="component" value="Unassembled WGS sequence"/>
</dbReference>
<sequence length="419" mass="43917">MRFPDPTRPVVLAGALLLAAGTLSACGASSDDDAAASSSSGSSSSASDVAKVSNGASQVAVTMTSDDGGTCSLDATKAKAGPVTFSVTNKSASSLTELELQSDNRIIGEKENLAPGLPTVKFTVTLGGGTYQIYCPGAAKEMQEFTVTGKTAEATGSTATLLETGTKGYAQYVDSVVKDMQTAVGTLNTAVQAGNLAQAKKDYALARPFYERIESDVDGFVEPGFKATDNAGNLDYLIDMRASNLDPKVGWHGLHAIERDLFARGAITAKTKQYSTELVTNVAKLTDVVGSLDYKPEDLANGAAGLLEEVQTNKISGEEEKYSHIDLVDFAGNVEGAEQAFAYLEPGLEKIDPTLTANVKTQFANVEKLLDTYRDPSIPGGFKYYDAALKAQSSASLSRAVQALQEPLSQIAEKVATAQ</sequence>
<dbReference type="InterPro" id="IPR034981">
    <property type="entry name" value="Imelysin-like_EfeO/Algp7"/>
</dbReference>
<dbReference type="InterPro" id="IPR038352">
    <property type="entry name" value="Imelysin_sf"/>
</dbReference>
<keyword evidence="7" id="KW-1185">Reference proteome</keyword>
<comment type="subcellular location">
    <subcellularLocation>
        <location evidence="1">Cell envelope</location>
    </subcellularLocation>
</comment>
<proteinExistence type="inferred from homology"/>
<feature type="signal peptide" evidence="4">
    <location>
        <begin position="1"/>
        <end position="25"/>
    </location>
</feature>
<keyword evidence="3 4" id="KW-0732">Signal</keyword>
<dbReference type="InterPro" id="IPR018976">
    <property type="entry name" value="Imelysin-like"/>
</dbReference>
<dbReference type="RefSeq" id="WP_121806984.1">
    <property type="nucleotide sequence ID" value="NZ_RDBE01000010.1"/>
</dbReference>
<dbReference type="Gene3D" id="1.20.1420.20">
    <property type="entry name" value="M75 peptidase, HXXE motif"/>
    <property type="match status" value="1"/>
</dbReference>
<dbReference type="PROSITE" id="PS51257">
    <property type="entry name" value="PROKAR_LIPOPROTEIN"/>
    <property type="match status" value="1"/>
</dbReference>
<evidence type="ECO:0000313" key="6">
    <source>
        <dbReference type="EMBL" id="RLV47481.1"/>
    </source>
</evidence>
<reference evidence="6 7" key="1">
    <citation type="submission" date="2018-10" db="EMBL/GenBank/DDBJ databases">
        <title>Marmoricola sp. 4Q3S-7 whole genome shotgun sequence.</title>
        <authorList>
            <person name="Li F."/>
        </authorList>
    </citation>
    <scope>NUCLEOTIDE SEQUENCE [LARGE SCALE GENOMIC DNA]</scope>
    <source>
        <strain evidence="6 7">4Q3S-7</strain>
    </source>
</reference>
<dbReference type="OrthoDB" id="7348379at2"/>
<accession>A0A3L8NXA9</accession>
<comment type="caution">
    <text evidence="6">The sequence shown here is derived from an EMBL/GenBank/DDBJ whole genome shotgun (WGS) entry which is preliminary data.</text>
</comment>
<evidence type="ECO:0000313" key="7">
    <source>
        <dbReference type="Proteomes" id="UP000281708"/>
    </source>
</evidence>
<dbReference type="AlphaFoldDB" id="A0A3L8NXA9"/>
<dbReference type="CDD" id="cd14656">
    <property type="entry name" value="Imelysin-like_EfeO"/>
    <property type="match status" value="1"/>
</dbReference>
<name>A0A3L8NXA9_9ACTN</name>
<evidence type="ECO:0000256" key="2">
    <source>
        <dbReference type="ARBA" id="ARBA00005989"/>
    </source>
</evidence>
<evidence type="ECO:0000256" key="4">
    <source>
        <dbReference type="SAM" id="SignalP"/>
    </source>
</evidence>
<dbReference type="NCBIfam" id="NF041757">
    <property type="entry name" value="EfeO"/>
    <property type="match status" value="1"/>
</dbReference>
<dbReference type="InterPro" id="IPR053377">
    <property type="entry name" value="Iron_uptake_EfeM/EfeO"/>
</dbReference>
<evidence type="ECO:0000256" key="3">
    <source>
        <dbReference type="ARBA" id="ARBA00022729"/>
    </source>
</evidence>
<dbReference type="PANTHER" id="PTHR39192">
    <property type="entry name" value="IRON UPTAKE SYSTEM COMPONENT EFEO"/>
    <property type="match status" value="1"/>
</dbReference>
<feature type="domain" description="Imelysin-like" evidence="5">
    <location>
        <begin position="166"/>
        <end position="410"/>
    </location>
</feature>
<feature type="chain" id="PRO_5038829665" evidence="4">
    <location>
        <begin position="26"/>
        <end position="419"/>
    </location>
</feature>
<keyword evidence="6" id="KW-0449">Lipoprotein</keyword>
<dbReference type="PANTHER" id="PTHR39192:SF1">
    <property type="entry name" value="IRON UPTAKE SYSTEM COMPONENT EFEO"/>
    <property type="match status" value="1"/>
</dbReference>
<comment type="similarity">
    <text evidence="2">Belongs to the EfeM/EfeO family.</text>
</comment>
<gene>
    <name evidence="6" type="ORF">D9V37_14910</name>
</gene>
<dbReference type="EMBL" id="RDBE01000010">
    <property type="protein sequence ID" value="RLV47481.1"/>
    <property type="molecule type" value="Genomic_DNA"/>
</dbReference>
<dbReference type="Pfam" id="PF09375">
    <property type="entry name" value="Peptidase_M75"/>
    <property type="match status" value="1"/>
</dbReference>
<evidence type="ECO:0000259" key="5">
    <source>
        <dbReference type="Pfam" id="PF09375"/>
    </source>
</evidence>